<name>A0A060LYW5_9BACI</name>
<evidence type="ECO:0000313" key="3">
    <source>
        <dbReference type="Proteomes" id="UP000027142"/>
    </source>
</evidence>
<evidence type="ECO:0000313" key="2">
    <source>
        <dbReference type="EMBL" id="AIC96441.1"/>
    </source>
</evidence>
<dbReference type="PATRIC" id="fig|1246626.3.peg.3891"/>
<evidence type="ECO:0000259" key="1">
    <source>
        <dbReference type="Pfam" id="PF00535"/>
    </source>
</evidence>
<dbReference type="PANTHER" id="PTHR43685">
    <property type="entry name" value="GLYCOSYLTRANSFERASE"/>
    <property type="match status" value="1"/>
</dbReference>
<gene>
    <name evidence="2" type="ORF">BleG1_3894</name>
</gene>
<dbReference type="HOGENOM" id="CLU_025996_19_8_9"/>
<dbReference type="STRING" id="1246626.BleG1_3894"/>
<dbReference type="GO" id="GO:0016740">
    <property type="term" value="F:transferase activity"/>
    <property type="evidence" value="ECO:0007669"/>
    <property type="project" value="UniProtKB-KW"/>
</dbReference>
<proteinExistence type="predicted"/>
<reference evidence="2 3" key="1">
    <citation type="journal article" date="2014" name="Gene">
        <title>A comparative genomic analysis of the alkalitolerant soil bacterium Bacillus lehensis G1.</title>
        <authorList>
            <person name="Noor Y.M."/>
            <person name="Samsulrizal N.H."/>
            <person name="Jema'on N.A."/>
            <person name="Low K.O."/>
            <person name="Ramli A.N."/>
            <person name="Alias N.I."/>
            <person name="Damis S.I."/>
            <person name="Fuzi S.F."/>
            <person name="Isa M.N."/>
            <person name="Murad A.M."/>
            <person name="Raih M.F."/>
            <person name="Bakar F.D."/>
            <person name="Najimudin N."/>
            <person name="Mahadi N.M."/>
            <person name="Illias R.M."/>
        </authorList>
    </citation>
    <scope>NUCLEOTIDE SEQUENCE [LARGE SCALE GENOMIC DNA]</scope>
    <source>
        <strain evidence="2 3">G1</strain>
    </source>
</reference>
<dbReference type="Proteomes" id="UP000027142">
    <property type="component" value="Chromosome"/>
</dbReference>
<dbReference type="InterPro" id="IPR001173">
    <property type="entry name" value="Glyco_trans_2-like"/>
</dbReference>
<dbReference type="Gene3D" id="3.90.550.10">
    <property type="entry name" value="Spore Coat Polysaccharide Biosynthesis Protein SpsA, Chain A"/>
    <property type="match status" value="1"/>
</dbReference>
<dbReference type="InterPro" id="IPR029044">
    <property type="entry name" value="Nucleotide-diphossugar_trans"/>
</dbReference>
<dbReference type="PANTHER" id="PTHR43685:SF3">
    <property type="entry name" value="SLR2126 PROTEIN"/>
    <property type="match status" value="1"/>
</dbReference>
<dbReference type="SUPFAM" id="SSF53448">
    <property type="entry name" value="Nucleotide-diphospho-sugar transferases"/>
    <property type="match status" value="1"/>
</dbReference>
<protein>
    <submittedName>
        <fullName evidence="2">Glycosyltransferase</fullName>
    </submittedName>
</protein>
<keyword evidence="3" id="KW-1185">Reference proteome</keyword>
<dbReference type="OrthoDB" id="153025at2"/>
<dbReference type="RefSeq" id="WP_038484497.1">
    <property type="nucleotide sequence ID" value="NZ_CP003923.1"/>
</dbReference>
<dbReference type="Pfam" id="PF00535">
    <property type="entry name" value="Glycos_transf_2"/>
    <property type="match status" value="1"/>
</dbReference>
<sequence length="268" mass="30662">MLTIIIPTLGERKQEFNRLLSSLETQTMPALELIIVSQNHHELVSEWLTPITISYRHIRLQEKGLSKARNAALPYVNGDLVTFSDDDCWYPNHAVATVHKYLKNDSDGCCFQIFDPEMNETYKNYPKKPSSTVNGRMLFRKSSIELFFKTEAIASLRFHESFGLGSHYPSGEENLFLQQFTTGKKRLAYYPETIVYHLKPTRQSRLSEKQLISKGPLFKTMYNTPIGLLLLTALFIKKAGSIKQPVNSYTKAVKAMLSFSEQPERGTK</sequence>
<dbReference type="KEGG" id="ble:BleG1_3894"/>
<dbReference type="InterPro" id="IPR050834">
    <property type="entry name" value="Glycosyltransf_2"/>
</dbReference>
<accession>A0A060LYW5</accession>
<keyword evidence="2" id="KW-0808">Transferase</keyword>
<dbReference type="EMBL" id="CP003923">
    <property type="protein sequence ID" value="AIC96441.1"/>
    <property type="molecule type" value="Genomic_DNA"/>
</dbReference>
<feature type="domain" description="Glycosyltransferase 2-like" evidence="1">
    <location>
        <begin position="3"/>
        <end position="157"/>
    </location>
</feature>
<dbReference type="AlphaFoldDB" id="A0A060LYW5"/>
<dbReference type="CDD" id="cd00761">
    <property type="entry name" value="Glyco_tranf_GTA_type"/>
    <property type="match status" value="1"/>
</dbReference>
<dbReference type="eggNOG" id="COG1216">
    <property type="taxonomic scope" value="Bacteria"/>
</dbReference>
<organism evidence="2 3">
    <name type="scientific">Shouchella lehensis G1</name>
    <dbReference type="NCBI Taxonomy" id="1246626"/>
    <lineage>
        <taxon>Bacteria</taxon>
        <taxon>Bacillati</taxon>
        <taxon>Bacillota</taxon>
        <taxon>Bacilli</taxon>
        <taxon>Bacillales</taxon>
        <taxon>Bacillaceae</taxon>
        <taxon>Shouchella</taxon>
    </lineage>
</organism>